<proteinExistence type="predicted"/>
<protein>
    <submittedName>
        <fullName evidence="1">Uncharacterized protein</fullName>
    </submittedName>
</protein>
<reference evidence="1 2" key="1">
    <citation type="submission" date="2016-10" db="EMBL/GenBank/DDBJ databases">
        <authorList>
            <person name="de Groot N.N."/>
        </authorList>
    </citation>
    <scope>NUCLEOTIDE SEQUENCE [LARGE SCALE GENOMIC DNA]</scope>
    <source>
        <strain evidence="1 2">DSM 12271</strain>
    </source>
</reference>
<gene>
    <name evidence="1" type="ORF">SAMN04488528_100980</name>
</gene>
<keyword evidence="2" id="KW-1185">Reference proteome</keyword>
<dbReference type="EMBL" id="FOKI01000009">
    <property type="protein sequence ID" value="SFB03162.1"/>
    <property type="molecule type" value="Genomic_DNA"/>
</dbReference>
<evidence type="ECO:0000313" key="2">
    <source>
        <dbReference type="Proteomes" id="UP000198619"/>
    </source>
</evidence>
<organism evidence="1 2">
    <name type="scientific">Clostridium frigidicarnis</name>
    <dbReference type="NCBI Taxonomy" id="84698"/>
    <lineage>
        <taxon>Bacteria</taxon>
        <taxon>Bacillati</taxon>
        <taxon>Bacillota</taxon>
        <taxon>Clostridia</taxon>
        <taxon>Eubacteriales</taxon>
        <taxon>Clostridiaceae</taxon>
        <taxon>Clostridium</taxon>
    </lineage>
</organism>
<evidence type="ECO:0000313" key="1">
    <source>
        <dbReference type="EMBL" id="SFB03162.1"/>
    </source>
</evidence>
<accession>A0A1I0XQA5</accession>
<dbReference type="Proteomes" id="UP000198619">
    <property type="component" value="Unassembled WGS sequence"/>
</dbReference>
<dbReference type="STRING" id="84698.SAMN04488528_100980"/>
<sequence length="46" mass="5286">MGNIHIENTAIACIHNKLNNIYSLSESVFEAFKSDYNLKVSYCFEN</sequence>
<name>A0A1I0XQA5_9CLOT</name>
<dbReference type="AlphaFoldDB" id="A0A1I0XQA5"/>